<reference evidence="4" key="2">
    <citation type="journal article" date="2016" name="Int. J. Syst. Evol. Microbiol.">
        <title>Complete genome sequence and cell structure of Limnochorda pilosa, a Gram-negative spore-former within the phylum Firmicutes.</title>
        <authorList>
            <person name="Watanabe M."/>
            <person name="Kojima H."/>
            <person name="Fukui M."/>
        </authorList>
    </citation>
    <scope>NUCLEOTIDE SEQUENCE [LARGE SCALE GENOMIC DNA]</scope>
    <source>
        <strain evidence="4">HC45</strain>
    </source>
</reference>
<dbReference type="STRING" id="1555112.LIP_1230"/>
<evidence type="ECO:0000259" key="2">
    <source>
        <dbReference type="Pfam" id="PF20020"/>
    </source>
</evidence>
<dbReference type="AlphaFoldDB" id="A0A0K2SJ75"/>
<dbReference type="EMBL" id="AP014924">
    <property type="protein sequence ID" value="BAS27087.1"/>
    <property type="molecule type" value="Genomic_DNA"/>
</dbReference>
<dbReference type="InterPro" id="IPR045536">
    <property type="entry name" value="DUF6431"/>
</dbReference>
<feature type="region of interest" description="Disordered" evidence="1">
    <location>
        <begin position="88"/>
        <end position="143"/>
    </location>
</feature>
<evidence type="ECO:0000256" key="1">
    <source>
        <dbReference type="SAM" id="MobiDB-lite"/>
    </source>
</evidence>
<sequence>MESYLRLFEEGKNPIVRTCPVCQGELQKHGHYDRHATEEAGPWQALPIQRMICRVCRVTVSLLPSFLRPYQSLASALREFLLQGRLRGERAAPGRDGRPLREDDPAALQPLERPGAAGGGAAAGADPRDPAGLPLRLGERAAG</sequence>
<dbReference type="Pfam" id="PF20020">
    <property type="entry name" value="DUF6431"/>
    <property type="match status" value="1"/>
</dbReference>
<keyword evidence="4" id="KW-1185">Reference proteome</keyword>
<reference evidence="4" key="1">
    <citation type="submission" date="2015-07" db="EMBL/GenBank/DDBJ databases">
        <title>Complete genome sequence and phylogenetic analysis of Limnochorda pilosa.</title>
        <authorList>
            <person name="Watanabe M."/>
            <person name="Kojima H."/>
            <person name="Fukui M."/>
        </authorList>
    </citation>
    <scope>NUCLEOTIDE SEQUENCE [LARGE SCALE GENOMIC DNA]</scope>
    <source>
        <strain evidence="4">HC45</strain>
    </source>
</reference>
<evidence type="ECO:0000313" key="4">
    <source>
        <dbReference type="Proteomes" id="UP000065807"/>
    </source>
</evidence>
<evidence type="ECO:0000313" key="3">
    <source>
        <dbReference type="EMBL" id="BAS27087.1"/>
    </source>
</evidence>
<dbReference type="Proteomes" id="UP000065807">
    <property type="component" value="Chromosome"/>
</dbReference>
<name>A0A0K2SJ75_LIMPI</name>
<accession>A0A0K2SJ75</accession>
<proteinExistence type="predicted"/>
<feature type="domain" description="DUF6431" evidence="2">
    <location>
        <begin position="19"/>
        <end position="80"/>
    </location>
</feature>
<organism evidence="3 4">
    <name type="scientific">Limnochorda pilosa</name>
    <dbReference type="NCBI Taxonomy" id="1555112"/>
    <lineage>
        <taxon>Bacteria</taxon>
        <taxon>Bacillati</taxon>
        <taxon>Bacillota</taxon>
        <taxon>Limnochordia</taxon>
        <taxon>Limnochordales</taxon>
        <taxon>Limnochordaceae</taxon>
        <taxon>Limnochorda</taxon>
    </lineage>
</organism>
<protein>
    <recommendedName>
        <fullName evidence="2">DUF6431 domain-containing protein</fullName>
    </recommendedName>
</protein>
<feature type="compositionally biased region" description="Basic and acidic residues" evidence="1">
    <location>
        <begin position="88"/>
        <end position="104"/>
    </location>
</feature>
<dbReference type="KEGG" id="lpil:LIP_1230"/>
<gene>
    <name evidence="3" type="ORF">LIP_1230</name>
</gene>